<dbReference type="Proteomes" id="UP000642107">
    <property type="component" value="Unassembled WGS sequence"/>
</dbReference>
<protein>
    <submittedName>
        <fullName evidence="1">Uncharacterized protein</fullName>
    </submittedName>
</protein>
<dbReference type="RefSeq" id="WP_192279312.1">
    <property type="nucleotide sequence ID" value="NZ_JACZDF010000003.1"/>
</dbReference>
<comment type="caution">
    <text evidence="1">The sequence shown here is derived from an EMBL/GenBank/DDBJ whole genome shotgun (WGS) entry which is preliminary data.</text>
</comment>
<sequence>MSSVQQPVAKVVRWLKRHAVPAIPTPQGELRMKMDLHRVPDQSPLFLR</sequence>
<evidence type="ECO:0000313" key="1">
    <source>
        <dbReference type="EMBL" id="MBD9699344.1"/>
    </source>
</evidence>
<name>A0ABR9DR00_9MICO</name>
<reference evidence="1 2" key="1">
    <citation type="submission" date="2020-09" db="EMBL/GenBank/DDBJ databases">
        <title>Flavimobilis rhizosphaerae sp. nov., isolated from rhizosphere soil of Spartina alterniflora.</title>
        <authorList>
            <person name="Hanqin C."/>
        </authorList>
    </citation>
    <scope>NUCLEOTIDE SEQUENCE [LARGE SCALE GENOMIC DNA]</scope>
    <source>
        <strain evidence="1 2">GY 10621</strain>
    </source>
</reference>
<keyword evidence="2" id="KW-1185">Reference proteome</keyword>
<accession>A0ABR9DR00</accession>
<gene>
    <name evidence="1" type="ORF">IGS67_07540</name>
</gene>
<evidence type="ECO:0000313" key="2">
    <source>
        <dbReference type="Proteomes" id="UP000642107"/>
    </source>
</evidence>
<organism evidence="1 2">
    <name type="scientific">Flavimobilis rhizosphaerae</name>
    <dbReference type="NCBI Taxonomy" id="2775421"/>
    <lineage>
        <taxon>Bacteria</taxon>
        <taxon>Bacillati</taxon>
        <taxon>Actinomycetota</taxon>
        <taxon>Actinomycetes</taxon>
        <taxon>Micrococcales</taxon>
        <taxon>Jonesiaceae</taxon>
        <taxon>Flavimobilis</taxon>
    </lineage>
</organism>
<dbReference type="EMBL" id="JACZDF010000003">
    <property type="protein sequence ID" value="MBD9699344.1"/>
    <property type="molecule type" value="Genomic_DNA"/>
</dbReference>
<proteinExistence type="predicted"/>